<name>A0A2P6SD17_ROSCH</name>
<dbReference type="STRING" id="74649.A0A2P6SD17"/>
<sequence>MGNSIKLSAKEVVPSGVMLVLRAKSATRKVILPGIAIKTQNVKFVIRRVILLASASRIHSITTMVNIGTTVGYHLSCQICRKKGHTAENCFYRVDIPPNHISNSVIICQIYGLKGHAALDCHHRSNYAFQGAEPPSTLAAMTVHNINGASSSSVSITAQGFPYVGTSSPRPSFSPDQSQVILPLCSALDNSLDTHIGVSPAVVDGGDQNVINNDQADAQLVECDSSAELLNQKLKIGVVLSGGHAPGGHNVISGIFNYLQDHAKGSTMYGFRGGPAGFMKCKYVELTPEYVYPYRNQGGFDMICSGRDKIETPEQFKQAHETAVKLDLDGLVVIGGDDSNGVILIPEGLIDFIPEVQGLIAELNEILPHDVVDGDGLWKKKLTSQSLQLFDLPCEQFDPRRSPIYENFMLTKAKCLSIKKKTFQDFCALIHRTSVDTSRTGTQNFFMLLESECNGMICYFIMFLLLSILQLLSILHMVLRRGYTSSVVTCQYTLLQSQFG</sequence>
<reference evidence="9 10" key="1">
    <citation type="journal article" date="2018" name="Nat. Genet.">
        <title>The Rosa genome provides new insights in the design of modern roses.</title>
        <authorList>
            <person name="Bendahmane M."/>
        </authorList>
    </citation>
    <scope>NUCLEOTIDE SEQUENCE [LARGE SCALE GENOMIC DNA]</scope>
    <source>
        <strain evidence="10">cv. Old Blush</strain>
    </source>
</reference>
<evidence type="ECO:0000256" key="7">
    <source>
        <dbReference type="SAM" id="Phobius"/>
    </source>
</evidence>
<comment type="caution">
    <text evidence="9">The sequence shown here is derived from an EMBL/GenBank/DDBJ whole genome shotgun (WGS) entry which is preliminary data.</text>
</comment>
<proteinExistence type="predicted"/>
<evidence type="ECO:0000256" key="1">
    <source>
        <dbReference type="ARBA" id="ARBA00022490"/>
    </source>
</evidence>
<dbReference type="GO" id="GO:0015979">
    <property type="term" value="P:photosynthesis"/>
    <property type="evidence" value="ECO:0007669"/>
    <property type="project" value="TreeGrafter"/>
</dbReference>
<dbReference type="UniPathway" id="UPA00109">
    <property type="reaction ID" value="UER00182"/>
</dbReference>
<keyword evidence="7" id="KW-1133">Transmembrane helix</keyword>
<feature type="domain" description="Phosphofructokinase" evidence="8">
    <location>
        <begin position="235"/>
        <end position="340"/>
    </location>
</feature>
<keyword evidence="1" id="KW-0963">Cytoplasm</keyword>
<dbReference type="EC" id="2.7.1.90" evidence="9"/>
<dbReference type="GO" id="GO:0003872">
    <property type="term" value="F:6-phosphofructokinase activity"/>
    <property type="evidence" value="ECO:0007669"/>
    <property type="project" value="InterPro"/>
</dbReference>
<organism evidence="9 10">
    <name type="scientific">Rosa chinensis</name>
    <name type="common">China rose</name>
    <dbReference type="NCBI Taxonomy" id="74649"/>
    <lineage>
        <taxon>Eukaryota</taxon>
        <taxon>Viridiplantae</taxon>
        <taxon>Streptophyta</taxon>
        <taxon>Embryophyta</taxon>
        <taxon>Tracheophyta</taxon>
        <taxon>Spermatophyta</taxon>
        <taxon>Magnoliopsida</taxon>
        <taxon>eudicotyledons</taxon>
        <taxon>Gunneridae</taxon>
        <taxon>Pentapetalae</taxon>
        <taxon>rosids</taxon>
        <taxon>fabids</taxon>
        <taxon>Rosales</taxon>
        <taxon>Rosaceae</taxon>
        <taxon>Rosoideae</taxon>
        <taxon>Rosoideae incertae sedis</taxon>
        <taxon>Rosa</taxon>
    </lineage>
</organism>
<dbReference type="InterPro" id="IPR000023">
    <property type="entry name" value="Phosphofructokinase_dom"/>
</dbReference>
<evidence type="ECO:0000256" key="6">
    <source>
        <dbReference type="ARBA" id="ARBA00023152"/>
    </source>
</evidence>
<dbReference type="GO" id="GO:0005829">
    <property type="term" value="C:cytosol"/>
    <property type="evidence" value="ECO:0007669"/>
    <property type="project" value="TreeGrafter"/>
</dbReference>
<dbReference type="Pfam" id="PF00365">
    <property type="entry name" value="PFK"/>
    <property type="match status" value="1"/>
</dbReference>
<dbReference type="GO" id="GO:0047334">
    <property type="term" value="F:diphosphate-fructose-6-phosphate 1-phosphotransferase activity"/>
    <property type="evidence" value="ECO:0007669"/>
    <property type="project" value="UniProtKB-EC"/>
</dbReference>
<keyword evidence="6" id="KW-0324">Glycolysis</keyword>
<dbReference type="Gene3D" id="3.40.50.450">
    <property type="match status" value="1"/>
</dbReference>
<keyword evidence="5" id="KW-0460">Magnesium</keyword>
<dbReference type="EMBL" id="PDCK01000039">
    <property type="protein sequence ID" value="PRQ56560.1"/>
    <property type="molecule type" value="Genomic_DNA"/>
</dbReference>
<accession>A0A2P6SD17</accession>
<dbReference type="GO" id="GO:0009749">
    <property type="term" value="P:response to glucose"/>
    <property type="evidence" value="ECO:0007669"/>
    <property type="project" value="TreeGrafter"/>
</dbReference>
<dbReference type="Proteomes" id="UP000238479">
    <property type="component" value="Chromosome 1"/>
</dbReference>
<dbReference type="PANTHER" id="PTHR43650:SF1">
    <property type="entry name" value="PYROPHOSPHATE--FRUCTOSE 6-PHOSPHATE 1-PHOSPHOTRANSFERASE SUBUNIT BETA 2"/>
    <property type="match status" value="1"/>
</dbReference>
<keyword evidence="2 9" id="KW-0808">Transferase</keyword>
<keyword evidence="4" id="KW-0418">Kinase</keyword>
<evidence type="ECO:0000256" key="5">
    <source>
        <dbReference type="ARBA" id="ARBA00022842"/>
    </source>
</evidence>
<keyword evidence="10" id="KW-1185">Reference proteome</keyword>
<evidence type="ECO:0000256" key="2">
    <source>
        <dbReference type="ARBA" id="ARBA00022679"/>
    </source>
</evidence>
<keyword evidence="3" id="KW-0479">Metal-binding</keyword>
<evidence type="ECO:0000256" key="4">
    <source>
        <dbReference type="ARBA" id="ARBA00022777"/>
    </source>
</evidence>
<evidence type="ECO:0000313" key="9">
    <source>
        <dbReference type="EMBL" id="PRQ56560.1"/>
    </source>
</evidence>
<evidence type="ECO:0000313" key="10">
    <source>
        <dbReference type="Proteomes" id="UP000238479"/>
    </source>
</evidence>
<keyword evidence="7" id="KW-0812">Transmembrane</keyword>
<dbReference type="SUPFAM" id="SSF53784">
    <property type="entry name" value="Phosphofructokinase"/>
    <property type="match status" value="1"/>
</dbReference>
<feature type="transmembrane region" description="Helical" evidence="7">
    <location>
        <begin position="459"/>
        <end position="479"/>
    </location>
</feature>
<keyword evidence="7" id="KW-0472">Membrane</keyword>
<dbReference type="InterPro" id="IPR035966">
    <property type="entry name" value="PKF_sf"/>
</dbReference>
<dbReference type="PANTHER" id="PTHR43650">
    <property type="entry name" value="PYROPHOSPHATE--FRUCTOSE 6-PHOSPHATE 1-PHOSPHOTRANSFERASE"/>
    <property type="match status" value="1"/>
</dbReference>
<dbReference type="GO" id="GO:0046872">
    <property type="term" value="F:metal ion binding"/>
    <property type="evidence" value="ECO:0007669"/>
    <property type="project" value="UniProtKB-KW"/>
</dbReference>
<dbReference type="AlphaFoldDB" id="A0A2P6SD17"/>
<protein>
    <submittedName>
        <fullName evidence="9">Putative diphosphate--fructose-6-phosphate 1-phosphotransferase</fullName>
        <ecNumber evidence="9">2.7.1.90</ecNumber>
    </submittedName>
</protein>
<evidence type="ECO:0000256" key="3">
    <source>
        <dbReference type="ARBA" id="ARBA00022723"/>
    </source>
</evidence>
<evidence type="ECO:0000259" key="8">
    <source>
        <dbReference type="Pfam" id="PF00365"/>
    </source>
</evidence>
<dbReference type="Gramene" id="PRQ56560">
    <property type="protein sequence ID" value="PRQ56560"/>
    <property type="gene ID" value="RchiOBHm_Chr1g0337721"/>
</dbReference>
<gene>
    <name evidence="9" type="ORF">RchiOBHm_Chr1g0337721</name>
</gene>